<evidence type="ECO:0000256" key="2">
    <source>
        <dbReference type="ARBA" id="ARBA00022679"/>
    </source>
</evidence>
<evidence type="ECO:0000256" key="3">
    <source>
        <dbReference type="ARBA" id="ARBA00022777"/>
    </source>
</evidence>
<feature type="non-terminal residue" evidence="5">
    <location>
        <position position="1"/>
    </location>
</feature>
<keyword evidence="2" id="KW-0808">Transferase</keyword>
<dbReference type="GO" id="GO:0005975">
    <property type="term" value="P:carbohydrate metabolic process"/>
    <property type="evidence" value="ECO:0007669"/>
    <property type="project" value="InterPro"/>
</dbReference>
<evidence type="ECO:0000313" key="5">
    <source>
        <dbReference type="EMBL" id="HHF99074.1"/>
    </source>
</evidence>
<dbReference type="Gene3D" id="3.30.420.40">
    <property type="match status" value="1"/>
</dbReference>
<reference evidence="5" key="1">
    <citation type="journal article" date="2020" name="mSystems">
        <title>Genome- and Community-Level Interaction Insights into Carbon Utilization and Element Cycling Functions of Hydrothermarchaeota in Hydrothermal Sediment.</title>
        <authorList>
            <person name="Zhou Z."/>
            <person name="Liu Y."/>
            <person name="Xu W."/>
            <person name="Pan J."/>
            <person name="Luo Z.H."/>
            <person name="Li M."/>
        </authorList>
    </citation>
    <scope>NUCLEOTIDE SEQUENCE [LARGE SCALE GENOMIC DNA]</scope>
    <source>
        <strain evidence="5">HyVt-92</strain>
    </source>
</reference>
<gene>
    <name evidence="5" type="ORF">ENL39_06300</name>
</gene>
<dbReference type="InterPro" id="IPR050406">
    <property type="entry name" value="FGGY_Carb_Kinase"/>
</dbReference>
<dbReference type="PANTHER" id="PTHR43095">
    <property type="entry name" value="SUGAR KINASE"/>
    <property type="match status" value="1"/>
</dbReference>
<proteinExistence type="inferred from homology"/>
<dbReference type="InterPro" id="IPR043129">
    <property type="entry name" value="ATPase_NBD"/>
</dbReference>
<dbReference type="InterPro" id="IPR018485">
    <property type="entry name" value="FGGY_C"/>
</dbReference>
<comment type="caution">
    <text evidence="5">The sequence shown here is derived from an EMBL/GenBank/DDBJ whole genome shotgun (WGS) entry which is preliminary data.</text>
</comment>
<accession>A0A7V5M0T0</accession>
<dbReference type="Proteomes" id="UP000886070">
    <property type="component" value="Unassembled WGS sequence"/>
</dbReference>
<comment type="similarity">
    <text evidence="1">Belongs to the FGGY kinase family.</text>
</comment>
<evidence type="ECO:0000259" key="4">
    <source>
        <dbReference type="Pfam" id="PF02782"/>
    </source>
</evidence>
<dbReference type="EMBL" id="DRTT01000172">
    <property type="protein sequence ID" value="HHF99074.1"/>
    <property type="molecule type" value="Genomic_DNA"/>
</dbReference>
<keyword evidence="3" id="KW-0418">Kinase</keyword>
<dbReference type="AlphaFoldDB" id="A0A7V5M0T0"/>
<protein>
    <recommendedName>
        <fullName evidence="4">Carbohydrate kinase FGGY C-terminal domain-containing protein</fullName>
    </recommendedName>
</protein>
<dbReference type="SUPFAM" id="SSF53067">
    <property type="entry name" value="Actin-like ATPase domain"/>
    <property type="match status" value="1"/>
</dbReference>
<dbReference type="Pfam" id="PF02782">
    <property type="entry name" value="FGGY_C"/>
    <property type="match status" value="1"/>
</dbReference>
<organism evidence="5">
    <name type="scientific">Aerophobetes bacterium</name>
    <dbReference type="NCBI Taxonomy" id="2030807"/>
    <lineage>
        <taxon>Bacteria</taxon>
        <taxon>Candidatus Aerophobota</taxon>
    </lineage>
</organism>
<dbReference type="GO" id="GO:0016301">
    <property type="term" value="F:kinase activity"/>
    <property type="evidence" value="ECO:0007669"/>
    <property type="project" value="UniProtKB-KW"/>
</dbReference>
<evidence type="ECO:0000256" key="1">
    <source>
        <dbReference type="ARBA" id="ARBA00009156"/>
    </source>
</evidence>
<feature type="domain" description="Carbohydrate kinase FGGY C-terminal" evidence="4">
    <location>
        <begin position="9"/>
        <end position="175"/>
    </location>
</feature>
<name>A0A7V5M0T0_UNCAE</name>
<sequence>TTFRTLCGCVPRTYIAESVIGGGTFTLNWFVREFGKEEERLARENDIFAEQIFEIMASKIKPGMPRLLLIPYWKSSFAPYWDSFARGIVIGWSGDIKKAHFFRAIMEGIAFEQKFLYEGMEKSFRKKIERIVLLGGGANMPLWRQIVADITGIPVLIPHTFEVTCLGAAMLAASAVGFYKDVREASKKMSHFLDTYYPEKKNEEFYLRIYQKVYRPLFPRIKEIVDEFTRICMEG</sequence>
<dbReference type="PANTHER" id="PTHR43095:SF5">
    <property type="entry name" value="XYLULOSE KINASE"/>
    <property type="match status" value="1"/>
</dbReference>